<dbReference type="AlphaFoldDB" id="E4V4X8"/>
<dbReference type="STRING" id="535722.E4V4X8"/>
<dbReference type="Gene3D" id="1.10.560.10">
    <property type="entry name" value="GroEL-like equatorial domain"/>
    <property type="match status" value="2"/>
</dbReference>
<dbReference type="InterPro" id="IPR017998">
    <property type="entry name" value="Chaperone_TCP-1"/>
</dbReference>
<evidence type="ECO:0000256" key="6">
    <source>
        <dbReference type="ARBA" id="ARBA00022741"/>
    </source>
</evidence>
<reference evidence="12" key="1">
    <citation type="journal article" date="2012" name="MBio">
        <title>Comparative genome analysis of Trichophyton rubrum and related dermatophytes reveals candidate genes involved in infection.</title>
        <authorList>
            <person name="Martinez D.A."/>
            <person name="Oliver B.G."/>
            <person name="Graeser Y."/>
            <person name="Goldberg J.M."/>
            <person name="Li W."/>
            <person name="Martinez-Rossi N.M."/>
            <person name="Monod M."/>
            <person name="Shelest E."/>
            <person name="Barton R.C."/>
            <person name="Birch E."/>
            <person name="Brakhage A.A."/>
            <person name="Chen Z."/>
            <person name="Gurr S.J."/>
            <person name="Heiman D."/>
            <person name="Heitman J."/>
            <person name="Kosti I."/>
            <person name="Rossi A."/>
            <person name="Saif S."/>
            <person name="Samalova M."/>
            <person name="Saunders C.W."/>
            <person name="Shea T."/>
            <person name="Summerbell R.C."/>
            <person name="Xu J."/>
            <person name="Young S."/>
            <person name="Zeng Q."/>
            <person name="Birren B.W."/>
            <person name="Cuomo C.A."/>
            <person name="White T.C."/>
        </authorList>
    </citation>
    <scope>NUCLEOTIDE SEQUENCE [LARGE SCALE GENOMIC DNA]</scope>
    <source>
        <strain evidence="12">ATCC MYA-4604 / CBS 118893</strain>
    </source>
</reference>
<dbReference type="SUPFAM" id="SSF52029">
    <property type="entry name" value="GroEL apical domain-like"/>
    <property type="match status" value="1"/>
</dbReference>
<keyword evidence="8 9" id="KW-0143">Chaperone</keyword>
<dbReference type="FunFam" id="3.50.7.10:FF:000005">
    <property type="entry name" value="T-complex protein 1 subunit gamma"/>
    <property type="match status" value="1"/>
</dbReference>
<dbReference type="NCBIfam" id="NF041082">
    <property type="entry name" value="thermosome_alpha"/>
    <property type="match status" value="1"/>
</dbReference>
<dbReference type="CDD" id="cd03337">
    <property type="entry name" value="TCP1_gamma"/>
    <property type="match status" value="1"/>
</dbReference>
<dbReference type="NCBIfam" id="TIGR02344">
    <property type="entry name" value="chap_CCT_gamma"/>
    <property type="match status" value="1"/>
</dbReference>
<dbReference type="GO" id="GO:0051082">
    <property type="term" value="F:unfolded protein binding"/>
    <property type="evidence" value="ECO:0007669"/>
    <property type="project" value="EnsemblFungi"/>
</dbReference>
<dbReference type="SUPFAM" id="SSF54849">
    <property type="entry name" value="GroEL-intermediate domain like"/>
    <property type="match status" value="1"/>
</dbReference>
<dbReference type="FunFam" id="3.30.260.10:FF:000023">
    <property type="entry name" value="T-complex protein 1 subunit gamma"/>
    <property type="match status" value="1"/>
</dbReference>
<evidence type="ECO:0000256" key="1">
    <source>
        <dbReference type="ARBA" id="ARBA00004496"/>
    </source>
</evidence>
<dbReference type="SUPFAM" id="SSF48592">
    <property type="entry name" value="GroEL equatorial domain-like"/>
    <property type="match status" value="1"/>
</dbReference>
<dbReference type="PANTHER" id="PTHR11353">
    <property type="entry name" value="CHAPERONIN"/>
    <property type="match status" value="1"/>
</dbReference>
<evidence type="ECO:0000256" key="8">
    <source>
        <dbReference type="ARBA" id="ARBA00023186"/>
    </source>
</evidence>
<dbReference type="EMBL" id="DS989829">
    <property type="protein sequence ID" value="EFR05052.1"/>
    <property type="molecule type" value="Genomic_DNA"/>
</dbReference>
<organism evidence="12">
    <name type="scientific">Arthroderma gypseum (strain ATCC MYA-4604 / CBS 118893)</name>
    <name type="common">Microsporum gypseum</name>
    <dbReference type="NCBI Taxonomy" id="535722"/>
    <lineage>
        <taxon>Eukaryota</taxon>
        <taxon>Fungi</taxon>
        <taxon>Dikarya</taxon>
        <taxon>Ascomycota</taxon>
        <taxon>Pezizomycotina</taxon>
        <taxon>Eurotiomycetes</taxon>
        <taxon>Eurotiomycetidae</taxon>
        <taxon>Onygenales</taxon>
        <taxon>Arthrodermataceae</taxon>
        <taxon>Nannizzia</taxon>
    </lineage>
</organism>
<dbReference type="FunCoup" id="E4V4X8">
    <property type="interactions" value="1247"/>
</dbReference>
<name>E4V4X8_ARTGP</name>
<dbReference type="InterPro" id="IPR027410">
    <property type="entry name" value="TCP-1-like_intermed_sf"/>
</dbReference>
<dbReference type="InParanoid" id="E4V4X8"/>
<dbReference type="NCBIfam" id="NF041083">
    <property type="entry name" value="thermosome_beta"/>
    <property type="match status" value="1"/>
</dbReference>
<dbReference type="RefSeq" id="XP_003169887.1">
    <property type="nucleotide sequence ID" value="XM_003169839.1"/>
</dbReference>
<dbReference type="InterPro" id="IPR027413">
    <property type="entry name" value="GROEL-like_equatorial_sf"/>
</dbReference>
<comment type="subunit">
    <text evidence="3">Heterooligomeric complex of about 850 to 900 kDa that forms two stacked rings, 12 to 16 nm in diameter.</text>
</comment>
<dbReference type="PROSITE" id="PS00750">
    <property type="entry name" value="TCP1_1"/>
    <property type="match status" value="1"/>
</dbReference>
<dbReference type="PRINTS" id="PR00304">
    <property type="entry name" value="TCOMPLEXTCP1"/>
</dbReference>
<gene>
    <name evidence="11" type="ORF">MGYG_08060</name>
</gene>
<dbReference type="InterPro" id="IPR012719">
    <property type="entry name" value="Chap_CCT_gamma"/>
</dbReference>
<evidence type="ECO:0000256" key="5">
    <source>
        <dbReference type="ARBA" id="ARBA00022490"/>
    </source>
</evidence>
<dbReference type="FunFam" id="1.10.560.10:FF:000037">
    <property type="entry name" value="T-complex protein 1 subunit gamma"/>
    <property type="match status" value="1"/>
</dbReference>
<evidence type="ECO:0000256" key="4">
    <source>
        <dbReference type="ARBA" id="ARBA00017187"/>
    </source>
</evidence>
<dbReference type="InterPro" id="IPR053374">
    <property type="entry name" value="TCP-1_chaperonin"/>
</dbReference>
<comment type="similarity">
    <text evidence="2 9">Belongs to the TCP-1 chaperonin family.</text>
</comment>
<dbReference type="Pfam" id="PF00118">
    <property type="entry name" value="Cpn60_TCP1"/>
    <property type="match status" value="1"/>
</dbReference>
<dbReference type="GeneID" id="10025120"/>
<dbReference type="GO" id="GO:0005524">
    <property type="term" value="F:ATP binding"/>
    <property type="evidence" value="ECO:0007669"/>
    <property type="project" value="UniProtKB-KW"/>
</dbReference>
<dbReference type="eggNOG" id="KOG0364">
    <property type="taxonomic scope" value="Eukaryota"/>
</dbReference>
<evidence type="ECO:0000313" key="12">
    <source>
        <dbReference type="Proteomes" id="UP000002669"/>
    </source>
</evidence>
<accession>E4V4X8</accession>
<dbReference type="VEuPathDB" id="FungiDB:MGYG_08060"/>
<evidence type="ECO:0000256" key="7">
    <source>
        <dbReference type="ARBA" id="ARBA00022840"/>
    </source>
</evidence>
<dbReference type="PROSITE" id="PS00751">
    <property type="entry name" value="TCP1_2"/>
    <property type="match status" value="1"/>
</dbReference>
<proteinExistence type="inferred from homology"/>
<dbReference type="Gene3D" id="3.50.7.10">
    <property type="entry name" value="GroEL"/>
    <property type="match status" value="1"/>
</dbReference>
<dbReference type="GO" id="GO:0140662">
    <property type="term" value="F:ATP-dependent protein folding chaperone"/>
    <property type="evidence" value="ECO:0007669"/>
    <property type="project" value="InterPro"/>
</dbReference>
<keyword evidence="5" id="KW-0963">Cytoplasm</keyword>
<keyword evidence="6 9" id="KW-0547">Nucleotide-binding</keyword>
<sequence>MQAPVVVMNTQNEGRQIGRKAQMSNITAAKTVADIIRSCLGPKAMLKMLLDPMGGIVLTNDGHAILREIEVAHPAAKSMIELSRTQDEEVGDGTTTVIVLAGEILAHALPQLERNIHPVLIISAFKRALSDALAIIEEISLPVEVDDDKAMYSLIQSSIGTKFVSRWSELMCGLALKAVRTVSLDNGSGRKEVDIKRYARVEKIPGGQIEDSEVIDGVIINKDITHPKMRRRIENPRIILLDCPLEYKKGESQTNIEVSKEDDWNKILQIEEEQVKRMCDAILALKPDLVITEKGVSDLAQHFLVKQNVTALRRVRKMDNNRIARATGATIVNRVDDLQESDIGTQCGLFEIEKIGDEYFSFLRKCKNPKACSIILRGPSKDILNEVERNLQDAMSVARNVIYHPRLSPGGGATEMAVSVKLANLAKSVEGVQQWPYKAVADAMEVIPRTLVQNSGANPIQVLTALRAKHVEGRSTWGIDGDTGKLVDMKEYGVWEPEAVKLQSVKTAIESACLLLRVDDICSAKSLNAAANMGGGEE</sequence>
<keyword evidence="7 9" id="KW-0067">ATP-binding</keyword>
<evidence type="ECO:0000313" key="11">
    <source>
        <dbReference type="EMBL" id="EFR05052.1"/>
    </source>
</evidence>
<dbReference type="Gene3D" id="3.30.260.10">
    <property type="entry name" value="TCP-1-like chaperonin intermediate domain"/>
    <property type="match status" value="1"/>
</dbReference>
<dbReference type="InterPro" id="IPR002194">
    <property type="entry name" value="Chaperonin_TCP-1_CS"/>
</dbReference>
<evidence type="ECO:0000256" key="2">
    <source>
        <dbReference type="ARBA" id="ARBA00008020"/>
    </source>
</evidence>
<keyword evidence="12" id="KW-1185">Reference proteome</keyword>
<dbReference type="InterPro" id="IPR027409">
    <property type="entry name" value="GroEL-like_apical_dom_sf"/>
</dbReference>
<comment type="subcellular location">
    <subcellularLocation>
        <location evidence="1">Cytoplasm</location>
    </subcellularLocation>
</comment>
<evidence type="ECO:0000256" key="9">
    <source>
        <dbReference type="RuleBase" id="RU004187"/>
    </source>
</evidence>
<evidence type="ECO:0000256" key="10">
    <source>
        <dbReference type="RuleBase" id="RU004191"/>
    </source>
</evidence>
<dbReference type="Proteomes" id="UP000002669">
    <property type="component" value="Unassembled WGS sequence"/>
</dbReference>
<dbReference type="PROSITE" id="PS00995">
    <property type="entry name" value="TCP1_3"/>
    <property type="match status" value="1"/>
</dbReference>
<evidence type="ECO:0000256" key="3">
    <source>
        <dbReference type="ARBA" id="ARBA00011531"/>
    </source>
</evidence>
<dbReference type="InterPro" id="IPR054827">
    <property type="entry name" value="thermosome_alpha"/>
</dbReference>
<protein>
    <recommendedName>
        <fullName evidence="4 10">T-complex protein 1 subunit gamma</fullName>
    </recommendedName>
</protein>
<dbReference type="OMA" id="CGGSTIR"/>
<dbReference type="GO" id="GO:0016887">
    <property type="term" value="F:ATP hydrolysis activity"/>
    <property type="evidence" value="ECO:0007669"/>
    <property type="project" value="InterPro"/>
</dbReference>
<dbReference type="InterPro" id="IPR002423">
    <property type="entry name" value="Cpn60/GroEL/TCP-1"/>
</dbReference>
<dbReference type="HOGENOM" id="CLU_008891_7_3_1"/>
<dbReference type="GO" id="GO:0005832">
    <property type="term" value="C:chaperonin-containing T-complex"/>
    <property type="evidence" value="ECO:0007669"/>
    <property type="project" value="EnsemblFungi"/>
</dbReference>
<dbReference type="OrthoDB" id="10248520at2759"/>